<protein>
    <submittedName>
        <fullName evidence="1">Uncharacterized protein</fullName>
    </submittedName>
</protein>
<accession>A0A4E0QUQ5</accession>
<keyword evidence="2" id="KW-1185">Reference proteome</keyword>
<dbReference type="EMBL" id="JSZA02000431">
    <property type="protein sequence ID" value="TGN99662.1"/>
    <property type="molecule type" value="Genomic_DNA"/>
</dbReference>
<evidence type="ECO:0000313" key="2">
    <source>
        <dbReference type="Proteomes" id="UP000030428"/>
    </source>
</evidence>
<dbReference type="Proteomes" id="UP000030428">
    <property type="component" value="Unassembled WGS sequence"/>
</dbReference>
<organism evidence="1 2">
    <name type="scientific">Candidatus Thiomargarita nelsonii</name>
    <dbReference type="NCBI Taxonomy" id="1003181"/>
    <lineage>
        <taxon>Bacteria</taxon>
        <taxon>Pseudomonadati</taxon>
        <taxon>Pseudomonadota</taxon>
        <taxon>Gammaproteobacteria</taxon>
        <taxon>Thiotrichales</taxon>
        <taxon>Thiotrichaceae</taxon>
        <taxon>Thiomargarita</taxon>
    </lineage>
</organism>
<reference evidence="1 2" key="1">
    <citation type="journal article" date="2016" name="Front. Microbiol.">
        <title>Single-Cell (Meta-)Genomics of a Dimorphic Candidatus Thiomargarita nelsonii Reveals Genomic Plasticity.</title>
        <authorList>
            <person name="Flood B.E."/>
            <person name="Fliss P."/>
            <person name="Jones D.S."/>
            <person name="Dick G.J."/>
            <person name="Jain S."/>
            <person name="Kaster A.K."/>
            <person name="Winkel M."/>
            <person name="Mussmann M."/>
            <person name="Bailey J."/>
        </authorList>
    </citation>
    <scope>NUCLEOTIDE SEQUENCE [LARGE SCALE GENOMIC DNA]</scope>
    <source>
        <strain evidence="1">Hydrate Ridge</strain>
    </source>
</reference>
<name>A0A4E0QUQ5_9GAMM</name>
<evidence type="ECO:0000313" key="1">
    <source>
        <dbReference type="EMBL" id="TGN99662.1"/>
    </source>
</evidence>
<dbReference type="PROSITE" id="PS51257">
    <property type="entry name" value="PROKAR_LIPOPROTEIN"/>
    <property type="match status" value="1"/>
</dbReference>
<gene>
    <name evidence="1" type="ORF">PN36_35225</name>
</gene>
<proteinExistence type="predicted"/>
<comment type="caution">
    <text evidence="1">The sequence shown here is derived from an EMBL/GenBank/DDBJ whole genome shotgun (WGS) entry which is preliminary data.</text>
</comment>
<dbReference type="AlphaFoldDB" id="A0A4E0QUQ5"/>
<sequence>MELTYKTATAVGAMPYHSALTLACQGVRQALEEPDECESLTSGFEDELYKVNSIIRIDGKR</sequence>